<dbReference type="Proteomes" id="UP001147746">
    <property type="component" value="Unassembled WGS sequence"/>
</dbReference>
<dbReference type="AlphaFoldDB" id="A0A9W9KT63"/>
<gene>
    <name evidence="1" type="ORF">N7476_011336</name>
</gene>
<reference evidence="1" key="2">
    <citation type="journal article" date="2023" name="IMA Fungus">
        <title>Comparative genomic study of the Penicillium genus elucidates a diverse pangenome and 15 lateral gene transfer events.</title>
        <authorList>
            <person name="Petersen C."/>
            <person name="Sorensen T."/>
            <person name="Nielsen M.R."/>
            <person name="Sondergaard T.E."/>
            <person name="Sorensen J.L."/>
            <person name="Fitzpatrick D.A."/>
            <person name="Frisvad J.C."/>
            <person name="Nielsen K.L."/>
        </authorList>
    </citation>
    <scope>NUCLEOTIDE SEQUENCE</scope>
    <source>
        <strain evidence="1">IBT 21472</strain>
    </source>
</reference>
<dbReference type="OrthoDB" id="1100386at2759"/>
<comment type="caution">
    <text evidence="1">The sequence shown here is derived from an EMBL/GenBank/DDBJ whole genome shotgun (WGS) entry which is preliminary data.</text>
</comment>
<accession>A0A9W9KT63</accession>
<keyword evidence="2" id="KW-1185">Reference proteome</keyword>
<name>A0A9W9KT63_9EURO</name>
<protein>
    <submittedName>
        <fullName evidence="1">Uncharacterized protein</fullName>
    </submittedName>
</protein>
<evidence type="ECO:0000313" key="2">
    <source>
        <dbReference type="Proteomes" id="UP001147746"/>
    </source>
</evidence>
<reference evidence="1" key="1">
    <citation type="submission" date="2022-12" db="EMBL/GenBank/DDBJ databases">
        <authorList>
            <person name="Petersen C."/>
        </authorList>
    </citation>
    <scope>NUCLEOTIDE SEQUENCE</scope>
    <source>
        <strain evidence="1">IBT 21472</strain>
    </source>
</reference>
<organism evidence="1 2">
    <name type="scientific">Penicillium atrosanguineum</name>
    <dbReference type="NCBI Taxonomy" id="1132637"/>
    <lineage>
        <taxon>Eukaryota</taxon>
        <taxon>Fungi</taxon>
        <taxon>Dikarya</taxon>
        <taxon>Ascomycota</taxon>
        <taxon>Pezizomycotina</taxon>
        <taxon>Eurotiomycetes</taxon>
        <taxon>Eurotiomycetidae</taxon>
        <taxon>Eurotiales</taxon>
        <taxon>Aspergillaceae</taxon>
        <taxon>Penicillium</taxon>
    </lineage>
</organism>
<proteinExistence type="predicted"/>
<dbReference type="EMBL" id="JAPZBO010000010">
    <property type="protein sequence ID" value="KAJ5299779.1"/>
    <property type="molecule type" value="Genomic_DNA"/>
</dbReference>
<evidence type="ECO:0000313" key="1">
    <source>
        <dbReference type="EMBL" id="KAJ5299779.1"/>
    </source>
</evidence>
<sequence>MVTPFLRMAAIAASATFSAHQSCHGTDLTFDINRDEVLMESKTNGTMQSGANLPLLSNSSTRAITLESLRTVAADHVRYVSVVPLFSSSGSLDRSTRH</sequence>